<reference evidence="3" key="2">
    <citation type="submission" date="2018-02" db="UniProtKB">
        <authorList>
            <consortium name="EnsemblPlants"/>
        </authorList>
    </citation>
    <scope>IDENTIFICATION</scope>
    <source>
        <strain evidence="3">Williams 82</strain>
    </source>
</reference>
<dbReference type="EnsemblPlants" id="KRH04068">
    <property type="protein sequence ID" value="KRH04068"/>
    <property type="gene ID" value="GLYMA_17G137500"/>
</dbReference>
<evidence type="ECO:0000313" key="3">
    <source>
        <dbReference type="EnsemblPlants" id="KRH04068"/>
    </source>
</evidence>
<evidence type="ECO:0000313" key="4">
    <source>
        <dbReference type="Proteomes" id="UP000008827"/>
    </source>
</evidence>
<reference evidence="2 3" key="1">
    <citation type="journal article" date="2010" name="Nature">
        <title>Genome sequence of the palaeopolyploid soybean.</title>
        <authorList>
            <person name="Schmutz J."/>
            <person name="Cannon S.B."/>
            <person name="Schlueter J."/>
            <person name="Ma J."/>
            <person name="Mitros T."/>
            <person name="Nelson W."/>
            <person name="Hyten D.L."/>
            <person name="Song Q."/>
            <person name="Thelen J.J."/>
            <person name="Cheng J."/>
            <person name="Xu D."/>
            <person name="Hellsten U."/>
            <person name="May G.D."/>
            <person name="Yu Y."/>
            <person name="Sakurai T."/>
            <person name="Umezawa T."/>
            <person name="Bhattacharyya M.K."/>
            <person name="Sandhu D."/>
            <person name="Valliyodan B."/>
            <person name="Lindquist E."/>
            <person name="Peto M."/>
            <person name="Grant D."/>
            <person name="Shu S."/>
            <person name="Goodstein D."/>
            <person name="Barry K."/>
            <person name="Futrell-Griggs M."/>
            <person name="Abernathy B."/>
            <person name="Du J."/>
            <person name="Tian Z."/>
            <person name="Zhu L."/>
            <person name="Gill N."/>
            <person name="Joshi T."/>
            <person name="Libault M."/>
            <person name="Sethuraman A."/>
            <person name="Zhang X.-C."/>
            <person name="Shinozaki K."/>
            <person name="Nguyen H.T."/>
            <person name="Wing R.A."/>
            <person name="Cregan P."/>
            <person name="Specht J."/>
            <person name="Grimwood J."/>
            <person name="Rokhsar D."/>
            <person name="Stacey G."/>
            <person name="Shoemaker R.C."/>
            <person name="Jackson S.A."/>
        </authorList>
    </citation>
    <scope>NUCLEOTIDE SEQUENCE</scope>
    <source>
        <strain evidence="3">cv. Williams 82</strain>
        <tissue evidence="2">Callus</tissue>
    </source>
</reference>
<dbReference type="InParanoid" id="A0A0R0FNS7"/>
<reference evidence="2" key="3">
    <citation type="submission" date="2018-07" db="EMBL/GenBank/DDBJ databases">
        <title>WGS assembly of Glycine max.</title>
        <authorList>
            <person name="Schmutz J."/>
            <person name="Cannon S."/>
            <person name="Schlueter J."/>
            <person name="Ma J."/>
            <person name="Mitros T."/>
            <person name="Nelson W."/>
            <person name="Hyten D."/>
            <person name="Song Q."/>
            <person name="Thelen J."/>
            <person name="Cheng J."/>
            <person name="Xu D."/>
            <person name="Hellsten U."/>
            <person name="May G."/>
            <person name="Yu Y."/>
            <person name="Sakurai T."/>
            <person name="Umezawa T."/>
            <person name="Bhattacharyya M."/>
            <person name="Sandhu D."/>
            <person name="Valliyodan B."/>
            <person name="Lindquist E."/>
            <person name="Peto M."/>
            <person name="Grant D."/>
            <person name="Shu S."/>
            <person name="Goodstein D."/>
            <person name="Barry K."/>
            <person name="Futrell-Griggs M."/>
            <person name="Abernathy B."/>
            <person name="Du J."/>
            <person name="Tian Z."/>
            <person name="Zhu L."/>
            <person name="Gill N."/>
            <person name="Joshi T."/>
            <person name="Libault M."/>
            <person name="Sethuraman A."/>
            <person name="Zhang X."/>
            <person name="Shinozaki K."/>
            <person name="Nguyen H."/>
            <person name="Wing R."/>
            <person name="Cregan P."/>
            <person name="Specht J."/>
            <person name="Grimwood J."/>
            <person name="Rokhsar D."/>
            <person name="Stacey G."/>
            <person name="Shoemaker R."/>
            <person name="Jackson S."/>
        </authorList>
    </citation>
    <scope>NUCLEOTIDE SEQUENCE</scope>
    <source>
        <tissue evidence="2">Callus</tissue>
    </source>
</reference>
<keyword evidence="4" id="KW-1185">Reference proteome</keyword>
<evidence type="ECO:0000313" key="2">
    <source>
        <dbReference type="EMBL" id="KRH04068.1"/>
    </source>
</evidence>
<evidence type="ECO:0000256" key="1">
    <source>
        <dbReference type="ARBA" id="ARBA00009995"/>
    </source>
</evidence>
<dbReference type="EMBL" id="CM000850">
    <property type="protein sequence ID" value="KRH04068.1"/>
    <property type="molecule type" value="Genomic_DNA"/>
</dbReference>
<comment type="similarity">
    <text evidence="1">Belongs to the UDP-glycosyltransferase family.</text>
</comment>
<dbReference type="Gramene" id="KRH04068">
    <property type="protein sequence ID" value="KRH04068"/>
    <property type="gene ID" value="GLYMA_17G137500"/>
</dbReference>
<protein>
    <submittedName>
        <fullName evidence="2 3">Uncharacterized protein</fullName>
    </submittedName>
</protein>
<name>A0A0R0FNS7_SOYBN</name>
<dbReference type="AlphaFoldDB" id="A0A0R0FNS7"/>
<dbReference type="PANTHER" id="PTHR11926:SF1530">
    <property type="entry name" value="EF-HAND DOMAIN-CONTAINING PROTEIN"/>
    <property type="match status" value="1"/>
</dbReference>
<proteinExistence type="inferred from homology"/>
<dbReference type="SUPFAM" id="SSF53756">
    <property type="entry name" value="UDP-Glycosyltransferase/glycogen phosphorylase"/>
    <property type="match status" value="1"/>
</dbReference>
<accession>A0A0R0FNS7</accession>
<dbReference type="Gene3D" id="3.40.50.2000">
    <property type="entry name" value="Glycogen Phosphorylase B"/>
    <property type="match status" value="3"/>
</dbReference>
<gene>
    <name evidence="2" type="ORF">GLYMA_17G137500</name>
</gene>
<dbReference type="PANTHER" id="PTHR11926">
    <property type="entry name" value="GLUCOSYL/GLUCURONOSYL TRANSFERASES"/>
    <property type="match status" value="1"/>
</dbReference>
<dbReference type="Proteomes" id="UP000008827">
    <property type="component" value="Chromosome 17"/>
</dbReference>
<sequence>MSVPTVLVLPFPGQGHVNPIMSLSQKLIEHGCRVIFVNTDFNHKRVVSSIMVDEQQQYKLDDDESLMKLVSVPDGLGPDDDRKEPGKQYDAVVRTMPRMLEKLIQDTHHGDGDNRIGFIVADLEVGSKFGIKGAAFCPIAATMFALLCNSPKLIDDGIINSDGWTTRHYEWRFPCHVAVPSKLVTRSDGLLYYPCKILPIGLLLNTATARSLGQFQEEDLSCMSWLDQQPHCSVTYVAFGSVTLFYQNQFNELALGLDLANGPFLWVVHQDNKMAYPYEFQRTKCHCGWNSTIEGGRFKTNWTNYLVMRIENIRSRSLKLKEELMNNKGPSSENLNKFVKWLTE</sequence>
<organism evidence="2">
    <name type="scientific">Glycine max</name>
    <name type="common">Soybean</name>
    <name type="synonym">Glycine hispida</name>
    <dbReference type="NCBI Taxonomy" id="3847"/>
    <lineage>
        <taxon>Eukaryota</taxon>
        <taxon>Viridiplantae</taxon>
        <taxon>Streptophyta</taxon>
        <taxon>Embryophyta</taxon>
        <taxon>Tracheophyta</taxon>
        <taxon>Spermatophyta</taxon>
        <taxon>Magnoliopsida</taxon>
        <taxon>eudicotyledons</taxon>
        <taxon>Gunneridae</taxon>
        <taxon>Pentapetalae</taxon>
        <taxon>rosids</taxon>
        <taxon>fabids</taxon>
        <taxon>Fabales</taxon>
        <taxon>Fabaceae</taxon>
        <taxon>Papilionoideae</taxon>
        <taxon>50 kb inversion clade</taxon>
        <taxon>NPAAA clade</taxon>
        <taxon>indigoferoid/millettioid clade</taxon>
        <taxon>Phaseoleae</taxon>
        <taxon>Glycine</taxon>
        <taxon>Glycine subgen. Soja</taxon>
    </lineage>
</organism>
<dbReference type="SMR" id="A0A0R0FNS7"/>